<dbReference type="AlphaFoldDB" id="A0A1F7UKZ1"/>
<accession>A0A1F7UKZ1</accession>
<dbReference type="EC" id="3.2.1.89" evidence="4"/>
<keyword evidence="4" id="KW-0732">Signal</keyword>
<dbReference type="InterPro" id="IPR017853">
    <property type="entry name" value="GH"/>
</dbReference>
<comment type="catalytic activity">
    <reaction evidence="4">
        <text>The enzyme specifically hydrolyzes (1-&gt;4)-beta-D-galactosidic linkages in type I arabinogalactans.</text>
        <dbReference type="EC" id="3.2.1.89"/>
    </reaction>
</comment>
<comment type="caution">
    <text evidence="5">The sequence shown here is derived from an EMBL/GenBank/DDBJ whole genome shotgun (WGS) entry which is preliminary data.</text>
</comment>
<feature type="chain" id="PRO_5009363521" description="Arabinogalactan endo-beta-1,4-galactanase" evidence="4">
    <location>
        <begin position="24"/>
        <end position="338"/>
    </location>
</feature>
<dbReference type="PROSITE" id="PS51257">
    <property type="entry name" value="PROKAR_LIPOPROTEIN"/>
    <property type="match status" value="1"/>
</dbReference>
<evidence type="ECO:0000256" key="2">
    <source>
        <dbReference type="ARBA" id="ARBA00022801"/>
    </source>
</evidence>
<reference evidence="5 6" key="1">
    <citation type="journal article" date="2016" name="Nat. Commun.">
        <title>Thousands of microbial genomes shed light on interconnected biogeochemical processes in an aquifer system.</title>
        <authorList>
            <person name="Anantharaman K."/>
            <person name="Brown C.T."/>
            <person name="Hug L.A."/>
            <person name="Sharon I."/>
            <person name="Castelle C.J."/>
            <person name="Probst A.J."/>
            <person name="Thomas B.C."/>
            <person name="Singh A."/>
            <person name="Wilkins M.J."/>
            <person name="Karaoz U."/>
            <person name="Brodie E.L."/>
            <person name="Williams K.H."/>
            <person name="Hubbard S.S."/>
            <person name="Banfield J.F."/>
        </authorList>
    </citation>
    <scope>NUCLEOTIDE SEQUENCE [LARGE SCALE GENOMIC DNA]</scope>
</reference>
<dbReference type="Pfam" id="PF07745">
    <property type="entry name" value="Glyco_hydro_53"/>
    <property type="match status" value="1"/>
</dbReference>
<dbReference type="Proteomes" id="UP000176603">
    <property type="component" value="Unassembled WGS sequence"/>
</dbReference>
<evidence type="ECO:0000256" key="3">
    <source>
        <dbReference type="ARBA" id="ARBA00023295"/>
    </source>
</evidence>
<keyword evidence="3 4" id="KW-0326">Glycosidase</keyword>
<evidence type="ECO:0000313" key="6">
    <source>
        <dbReference type="Proteomes" id="UP000176603"/>
    </source>
</evidence>
<dbReference type="GO" id="GO:0015926">
    <property type="term" value="F:glucosidase activity"/>
    <property type="evidence" value="ECO:0007669"/>
    <property type="project" value="InterPro"/>
</dbReference>
<evidence type="ECO:0000313" key="5">
    <source>
        <dbReference type="EMBL" id="OGL78368.1"/>
    </source>
</evidence>
<dbReference type="EMBL" id="MGEH01000032">
    <property type="protein sequence ID" value="OGL78368.1"/>
    <property type="molecule type" value="Genomic_DNA"/>
</dbReference>
<protein>
    <recommendedName>
        <fullName evidence="4">Arabinogalactan endo-beta-1,4-galactanase</fullName>
        <ecNumber evidence="4">3.2.1.89</ecNumber>
    </recommendedName>
</protein>
<organism evidence="5 6">
    <name type="scientific">Candidatus Uhrbacteria bacterium RIFCSPHIGHO2_12_FULL_60_25</name>
    <dbReference type="NCBI Taxonomy" id="1802399"/>
    <lineage>
        <taxon>Bacteria</taxon>
        <taxon>Candidatus Uhriibacteriota</taxon>
    </lineage>
</organism>
<dbReference type="GO" id="GO:0031218">
    <property type="term" value="F:arabinogalactan endo-1,4-beta-galactosidase activity"/>
    <property type="evidence" value="ECO:0007669"/>
    <property type="project" value="UniProtKB-EC"/>
</dbReference>
<evidence type="ECO:0000256" key="4">
    <source>
        <dbReference type="RuleBase" id="RU361192"/>
    </source>
</evidence>
<proteinExistence type="inferred from homology"/>
<feature type="signal peptide" evidence="4">
    <location>
        <begin position="1"/>
        <end position="23"/>
    </location>
</feature>
<dbReference type="Gene3D" id="3.20.20.80">
    <property type="entry name" value="Glycosidases"/>
    <property type="match status" value="1"/>
</dbReference>
<comment type="similarity">
    <text evidence="1 4">Belongs to the glycosyl hydrolase 53 family.</text>
</comment>
<dbReference type="InterPro" id="IPR011683">
    <property type="entry name" value="Glyco_hydro_53"/>
</dbReference>
<keyword evidence="2 4" id="KW-0378">Hydrolase</keyword>
<name>A0A1F7UKZ1_9BACT</name>
<evidence type="ECO:0000256" key="1">
    <source>
        <dbReference type="ARBA" id="ARBA00010687"/>
    </source>
</evidence>
<dbReference type="STRING" id="1802399.A3E39_02600"/>
<gene>
    <name evidence="5" type="ORF">A3E39_02600</name>
</gene>
<sequence>MRHAILVLAAITMIGAGCAPAPASVARFGVAYSPRGYPSSATDADVRAFFKSVPDLGGIVAFHTNWRDSRDTAGEIPKVTQFAHAAEKEFDIVPAVGFGWTVGDAPDLTSASEPKNNTWTNAETRRKYREMATSYAKTYKPRFMFLGNETNGYRMRATKGEWAAWVSEFKETYDAIKAVSPNTLVFTTFQLERMKGLGRNNGWKNAAQWQALDDFKGITDAIGFTSYPYFEYDAPGDIPADYYTEITKRWQGPVVFTEIGWLAKNSGPYRGNEADQASFVNRFFELTKGLDVRYAVWLFLHDLDKAPTAFDGIGLRAKDGTSRAAEGAWSDVVRKEGR</sequence>
<dbReference type="SUPFAM" id="SSF51445">
    <property type="entry name" value="(Trans)glycosidases"/>
    <property type="match status" value="1"/>
</dbReference>